<proteinExistence type="predicted"/>
<organism evidence="2 3">
    <name type="scientific">Eumeta variegata</name>
    <name type="common">Bagworm moth</name>
    <name type="synonym">Eumeta japonica</name>
    <dbReference type="NCBI Taxonomy" id="151549"/>
    <lineage>
        <taxon>Eukaryota</taxon>
        <taxon>Metazoa</taxon>
        <taxon>Ecdysozoa</taxon>
        <taxon>Arthropoda</taxon>
        <taxon>Hexapoda</taxon>
        <taxon>Insecta</taxon>
        <taxon>Pterygota</taxon>
        <taxon>Neoptera</taxon>
        <taxon>Endopterygota</taxon>
        <taxon>Lepidoptera</taxon>
        <taxon>Glossata</taxon>
        <taxon>Ditrysia</taxon>
        <taxon>Tineoidea</taxon>
        <taxon>Psychidae</taxon>
        <taxon>Oiketicinae</taxon>
        <taxon>Eumeta</taxon>
    </lineage>
</organism>
<protein>
    <submittedName>
        <fullName evidence="2">Uncharacterized protein</fullName>
    </submittedName>
</protein>
<feature type="compositionally biased region" description="Basic residues" evidence="1">
    <location>
        <begin position="74"/>
        <end position="84"/>
    </location>
</feature>
<dbReference type="AlphaFoldDB" id="A0A4C1WV22"/>
<gene>
    <name evidence="2" type="ORF">EVAR_90026_1</name>
</gene>
<comment type="caution">
    <text evidence="2">The sequence shown here is derived from an EMBL/GenBank/DDBJ whole genome shotgun (WGS) entry which is preliminary data.</text>
</comment>
<evidence type="ECO:0000256" key="1">
    <source>
        <dbReference type="SAM" id="MobiDB-lite"/>
    </source>
</evidence>
<sequence length="99" mass="11131">MDREAGSSKTKMKPIISISRAKNYRQSDDYDSEGSEEYYSDEEVYSQGPYEEEISLSSEGSGNDRDISIFGWRPKLKTTGRRSCARSAPPQPLRPSASK</sequence>
<dbReference type="EMBL" id="BGZK01000654">
    <property type="protein sequence ID" value="GBP54743.1"/>
    <property type="molecule type" value="Genomic_DNA"/>
</dbReference>
<feature type="region of interest" description="Disordered" evidence="1">
    <location>
        <begin position="1"/>
        <end position="99"/>
    </location>
</feature>
<feature type="compositionally biased region" description="Acidic residues" evidence="1">
    <location>
        <begin position="29"/>
        <end position="54"/>
    </location>
</feature>
<name>A0A4C1WV22_EUMVA</name>
<evidence type="ECO:0000313" key="2">
    <source>
        <dbReference type="EMBL" id="GBP54743.1"/>
    </source>
</evidence>
<dbReference type="Proteomes" id="UP000299102">
    <property type="component" value="Unassembled WGS sequence"/>
</dbReference>
<reference evidence="2 3" key="1">
    <citation type="journal article" date="2019" name="Commun. Biol.">
        <title>The bagworm genome reveals a unique fibroin gene that provides high tensile strength.</title>
        <authorList>
            <person name="Kono N."/>
            <person name="Nakamura H."/>
            <person name="Ohtoshi R."/>
            <person name="Tomita M."/>
            <person name="Numata K."/>
            <person name="Arakawa K."/>
        </authorList>
    </citation>
    <scope>NUCLEOTIDE SEQUENCE [LARGE SCALE GENOMIC DNA]</scope>
</reference>
<accession>A0A4C1WV22</accession>
<keyword evidence="3" id="KW-1185">Reference proteome</keyword>
<evidence type="ECO:0000313" key="3">
    <source>
        <dbReference type="Proteomes" id="UP000299102"/>
    </source>
</evidence>